<comment type="caution">
    <text evidence="2">The sequence shown here is derived from an EMBL/GenBank/DDBJ whole genome shotgun (WGS) entry which is preliminary data.</text>
</comment>
<dbReference type="RefSeq" id="WP_032281322.1">
    <property type="nucleotide sequence ID" value="NZ_JJLU01000085.1"/>
</dbReference>
<feature type="compositionally biased region" description="Acidic residues" evidence="1">
    <location>
        <begin position="146"/>
        <end position="155"/>
    </location>
</feature>
<accession>A0AAN4SY07</accession>
<sequence length="414" mass="47104">MLPSISINNTSAAYPESINENNNDEVNGLVQEFKSLFNGKEGISTCIKHLLELIKNAIRVNDNPERININNSSVTYIDIGSNVTGYITIGIDNQEPIELPASYKDKELVRTIINENIVEKAHDDINNAEFTDGGIDDRSDIGIDSNDTDDIDIDNQEPIKSPANDENKKLGQTLINENVVENTHDINNKKMIFSAIKEIYNGDPDFIFDKISRNLIHTVTEFDESGKSEPTDLFTWYGKDKKGDSLAIVIKNINGNDYLSLGYYDQDNYHIKRGIRINSDSLTQYCSENARNASASFESNKAIMAELFATGINHQFVNELNGERLREPNEVFKRYGRAIRYDFQVDNAKYRRNNVKEIVSTLFDNEVNTDHSQNIYVHYKKLEGKIEERLQNCQTEYQNEINQLSALGVNFDDI</sequence>
<reference evidence="2 3" key="1">
    <citation type="submission" date="2014-03" db="EMBL/GenBank/DDBJ databases">
        <title>Genetic Variability of E. coli after antibiotic treatment.</title>
        <authorList>
            <person name="Silbergeld E."/>
            <person name="Coles C."/>
            <person name="Seidman J.C."/>
            <person name="You Y."/>
            <person name="George J."/>
            <person name="Nadendla S."/>
            <person name="Huot H."/>
            <person name="Daugherty S.C."/>
            <person name="Nagaraj S."/>
            <person name="Ott S."/>
            <person name="Klega K."/>
            <person name="Rasko D."/>
        </authorList>
    </citation>
    <scope>NUCLEOTIDE SEQUENCE [LARGE SCALE GENOMIC DNA]</scope>
    <source>
        <strain evidence="2 3">1-250-04_S3_C1</strain>
    </source>
</reference>
<organism evidence="2 3">
    <name type="scientific">Escherichia coli 1-250-04_S3_C1</name>
    <dbReference type="NCBI Taxonomy" id="1444135"/>
    <lineage>
        <taxon>Bacteria</taxon>
        <taxon>Pseudomonadati</taxon>
        <taxon>Pseudomonadota</taxon>
        <taxon>Gammaproteobacteria</taxon>
        <taxon>Enterobacterales</taxon>
        <taxon>Enterobacteriaceae</taxon>
        <taxon>Escherichia</taxon>
    </lineage>
</organism>
<protein>
    <recommendedName>
        <fullName evidence="4">YfdF protein</fullName>
    </recommendedName>
</protein>
<feature type="region of interest" description="Disordered" evidence="1">
    <location>
        <begin position="128"/>
        <end position="166"/>
    </location>
</feature>
<evidence type="ECO:0000313" key="3">
    <source>
        <dbReference type="Proteomes" id="UP000024043"/>
    </source>
</evidence>
<proteinExistence type="predicted"/>
<dbReference type="EMBL" id="JJLU01000085">
    <property type="protein sequence ID" value="EZJ84810.1"/>
    <property type="molecule type" value="Genomic_DNA"/>
</dbReference>
<dbReference type="Proteomes" id="UP000024043">
    <property type="component" value="Unassembled WGS sequence"/>
</dbReference>
<name>A0AAN4SY07_ECOLX</name>
<gene>
    <name evidence="2" type="ORF">AC00_2631</name>
</gene>
<dbReference type="AlphaFoldDB" id="A0AAN4SY07"/>
<evidence type="ECO:0000256" key="1">
    <source>
        <dbReference type="SAM" id="MobiDB-lite"/>
    </source>
</evidence>
<evidence type="ECO:0008006" key="4">
    <source>
        <dbReference type="Google" id="ProtNLM"/>
    </source>
</evidence>
<evidence type="ECO:0000313" key="2">
    <source>
        <dbReference type="EMBL" id="EZJ84810.1"/>
    </source>
</evidence>